<reference evidence="5" key="2">
    <citation type="submission" date="2012-11" db="EMBL/GenBank/DDBJ databases">
        <authorList>
            <person name="Kuo A."/>
            <person name="Curtis B.A."/>
            <person name="Tanifuji G."/>
            <person name="Burki F."/>
            <person name="Gruber A."/>
            <person name="Irimia M."/>
            <person name="Maruyama S."/>
            <person name="Arias M.C."/>
            <person name="Ball S.G."/>
            <person name="Gile G.H."/>
            <person name="Hirakawa Y."/>
            <person name="Hopkins J.F."/>
            <person name="Rensing S.A."/>
            <person name="Schmutz J."/>
            <person name="Symeonidi A."/>
            <person name="Elias M."/>
            <person name="Eveleigh R.J."/>
            <person name="Herman E.K."/>
            <person name="Klute M.J."/>
            <person name="Nakayama T."/>
            <person name="Obornik M."/>
            <person name="Reyes-Prieto A."/>
            <person name="Armbrust E.V."/>
            <person name="Aves S.J."/>
            <person name="Beiko R.G."/>
            <person name="Coutinho P."/>
            <person name="Dacks J.B."/>
            <person name="Durnford D.G."/>
            <person name="Fast N.M."/>
            <person name="Green B.R."/>
            <person name="Grisdale C."/>
            <person name="Hempe F."/>
            <person name="Henrissat B."/>
            <person name="Hoppner M.P."/>
            <person name="Ishida K.-I."/>
            <person name="Kim E."/>
            <person name="Koreny L."/>
            <person name="Kroth P.G."/>
            <person name="Liu Y."/>
            <person name="Malik S.-B."/>
            <person name="Maier U.G."/>
            <person name="McRose D."/>
            <person name="Mock T."/>
            <person name="Neilson J.A."/>
            <person name="Onodera N.T."/>
            <person name="Poole A.M."/>
            <person name="Pritham E.J."/>
            <person name="Richards T.A."/>
            <person name="Rocap G."/>
            <person name="Roy S.W."/>
            <person name="Sarai C."/>
            <person name="Schaack S."/>
            <person name="Shirato S."/>
            <person name="Slamovits C.H."/>
            <person name="Spencer D.F."/>
            <person name="Suzuki S."/>
            <person name="Worden A.Z."/>
            <person name="Zauner S."/>
            <person name="Barry K."/>
            <person name="Bell C."/>
            <person name="Bharti A.K."/>
            <person name="Crow J.A."/>
            <person name="Grimwood J."/>
            <person name="Kramer R."/>
            <person name="Lindquist E."/>
            <person name="Lucas S."/>
            <person name="Salamov A."/>
            <person name="McFadden G.I."/>
            <person name="Lane C.E."/>
            <person name="Keeling P.J."/>
            <person name="Gray M.W."/>
            <person name="Grigoriev I.V."/>
            <person name="Archibald J.M."/>
        </authorList>
    </citation>
    <scope>NUCLEOTIDE SEQUENCE</scope>
    <source>
        <strain evidence="5">CCMP2712</strain>
    </source>
</reference>
<dbReference type="GO" id="GO:0004364">
    <property type="term" value="F:glutathione transferase activity"/>
    <property type="evidence" value="ECO:0007669"/>
    <property type="project" value="TreeGrafter"/>
</dbReference>
<dbReference type="PANTHER" id="PTHR43917">
    <property type="match status" value="1"/>
</dbReference>
<reference evidence="3 5" key="1">
    <citation type="journal article" date="2012" name="Nature">
        <title>Algal genomes reveal evolutionary mosaicism and the fate of nucleomorphs.</title>
        <authorList>
            <consortium name="DOE Joint Genome Institute"/>
            <person name="Curtis B.A."/>
            <person name="Tanifuji G."/>
            <person name="Burki F."/>
            <person name="Gruber A."/>
            <person name="Irimia M."/>
            <person name="Maruyama S."/>
            <person name="Arias M.C."/>
            <person name="Ball S.G."/>
            <person name="Gile G.H."/>
            <person name="Hirakawa Y."/>
            <person name="Hopkins J.F."/>
            <person name="Kuo A."/>
            <person name="Rensing S.A."/>
            <person name="Schmutz J."/>
            <person name="Symeonidi A."/>
            <person name="Elias M."/>
            <person name="Eveleigh R.J."/>
            <person name="Herman E.K."/>
            <person name="Klute M.J."/>
            <person name="Nakayama T."/>
            <person name="Obornik M."/>
            <person name="Reyes-Prieto A."/>
            <person name="Armbrust E.V."/>
            <person name="Aves S.J."/>
            <person name="Beiko R.G."/>
            <person name="Coutinho P."/>
            <person name="Dacks J.B."/>
            <person name="Durnford D.G."/>
            <person name="Fast N.M."/>
            <person name="Green B.R."/>
            <person name="Grisdale C.J."/>
            <person name="Hempel F."/>
            <person name="Henrissat B."/>
            <person name="Hoppner M.P."/>
            <person name="Ishida K."/>
            <person name="Kim E."/>
            <person name="Koreny L."/>
            <person name="Kroth P.G."/>
            <person name="Liu Y."/>
            <person name="Malik S.B."/>
            <person name="Maier U.G."/>
            <person name="McRose D."/>
            <person name="Mock T."/>
            <person name="Neilson J.A."/>
            <person name="Onodera N.T."/>
            <person name="Poole A.M."/>
            <person name="Pritham E.J."/>
            <person name="Richards T.A."/>
            <person name="Rocap G."/>
            <person name="Roy S.W."/>
            <person name="Sarai C."/>
            <person name="Schaack S."/>
            <person name="Shirato S."/>
            <person name="Slamovits C.H."/>
            <person name="Spencer D.F."/>
            <person name="Suzuki S."/>
            <person name="Worden A.Z."/>
            <person name="Zauner S."/>
            <person name="Barry K."/>
            <person name="Bell C."/>
            <person name="Bharti A.K."/>
            <person name="Crow J.A."/>
            <person name="Grimwood J."/>
            <person name="Kramer R."/>
            <person name="Lindquist E."/>
            <person name="Lucas S."/>
            <person name="Salamov A."/>
            <person name="McFadden G.I."/>
            <person name="Lane C.E."/>
            <person name="Keeling P.J."/>
            <person name="Gray M.W."/>
            <person name="Grigoriev I.V."/>
            <person name="Archibald J.M."/>
        </authorList>
    </citation>
    <scope>NUCLEOTIDE SEQUENCE</scope>
    <source>
        <strain evidence="3 5">CCMP2712</strain>
    </source>
</reference>
<dbReference type="SUPFAM" id="SSF52833">
    <property type="entry name" value="Thioredoxin-like"/>
    <property type="match status" value="1"/>
</dbReference>
<sequence>MHTEPEEEEAGAATAAEEEEKAVEERAWEDAVGVSDQLRAGTEARRIHEQARQAQRDQRDQSKREEGQNFADEDKHEKLVIDIHSDKDSASMNVFPSPLPSTHPPEDLLFDSIPLSNGFLKLSVSPLSAGCRAILMLMREEGQTADVTEVDIMRGETHTSEFSLLNAKKDVPVLHLVARQADEEDYILTETSAILRFLCEFFPCCLHWYPRDLRQRAKVDEYLEWHGRHVKQSITAIIAAMTCTRDVSLLSSMSTQFMDAIATMDKHWISDASGYLCGPSPCIADLVAIAELETVELLSPDYSKFNKFSR</sequence>
<dbReference type="KEGG" id="gtt:GUITHDRAFT_115477"/>
<organism evidence="3">
    <name type="scientific">Guillardia theta (strain CCMP2712)</name>
    <name type="common">Cryptophyte</name>
    <dbReference type="NCBI Taxonomy" id="905079"/>
    <lineage>
        <taxon>Eukaryota</taxon>
        <taxon>Cryptophyceae</taxon>
        <taxon>Pyrenomonadales</taxon>
        <taxon>Geminigeraceae</taxon>
        <taxon>Guillardia</taxon>
    </lineage>
</organism>
<dbReference type="InterPro" id="IPR004045">
    <property type="entry name" value="Glutathione_S-Trfase_N"/>
</dbReference>
<feature type="domain" description="GST N-terminal" evidence="2">
    <location>
        <begin position="118"/>
        <end position="206"/>
    </location>
</feature>
<dbReference type="Gene3D" id="3.40.30.10">
    <property type="entry name" value="Glutaredoxin"/>
    <property type="match status" value="1"/>
</dbReference>
<dbReference type="InterPro" id="IPR051369">
    <property type="entry name" value="GST_Theta"/>
</dbReference>
<dbReference type="STRING" id="905079.L1IQ08"/>
<reference evidence="4" key="3">
    <citation type="submission" date="2015-06" db="UniProtKB">
        <authorList>
            <consortium name="EnsemblProtists"/>
        </authorList>
    </citation>
    <scope>IDENTIFICATION</scope>
</reference>
<gene>
    <name evidence="3" type="ORF">GUITHDRAFT_115477</name>
</gene>
<keyword evidence="5" id="KW-1185">Reference proteome</keyword>
<evidence type="ECO:0000313" key="3">
    <source>
        <dbReference type="EMBL" id="EKX38328.1"/>
    </source>
</evidence>
<protein>
    <recommendedName>
        <fullName evidence="2">GST N-terminal domain-containing protein</fullName>
    </recommendedName>
</protein>
<dbReference type="InterPro" id="IPR036249">
    <property type="entry name" value="Thioredoxin-like_sf"/>
</dbReference>
<evidence type="ECO:0000313" key="5">
    <source>
        <dbReference type="Proteomes" id="UP000011087"/>
    </source>
</evidence>
<proteinExistence type="predicted"/>
<dbReference type="GO" id="GO:0005737">
    <property type="term" value="C:cytoplasm"/>
    <property type="evidence" value="ECO:0007669"/>
    <property type="project" value="TreeGrafter"/>
</dbReference>
<dbReference type="eggNOG" id="KOG0867">
    <property type="taxonomic scope" value="Eukaryota"/>
</dbReference>
<dbReference type="AlphaFoldDB" id="L1IQ08"/>
<evidence type="ECO:0000259" key="2">
    <source>
        <dbReference type="PROSITE" id="PS50404"/>
    </source>
</evidence>
<dbReference type="Proteomes" id="UP000011087">
    <property type="component" value="Unassembled WGS sequence"/>
</dbReference>
<feature type="region of interest" description="Disordered" evidence="1">
    <location>
        <begin position="1"/>
        <end position="76"/>
    </location>
</feature>
<dbReference type="GeneID" id="17295133"/>
<dbReference type="GO" id="GO:0006749">
    <property type="term" value="P:glutathione metabolic process"/>
    <property type="evidence" value="ECO:0007669"/>
    <property type="project" value="TreeGrafter"/>
</dbReference>
<dbReference type="EnsemblProtists" id="EKX38328">
    <property type="protein sequence ID" value="EKX38328"/>
    <property type="gene ID" value="GUITHDRAFT_115477"/>
</dbReference>
<dbReference type="PANTHER" id="PTHR43917:SF8">
    <property type="entry name" value="GH16740P-RELATED"/>
    <property type="match status" value="1"/>
</dbReference>
<dbReference type="InterPro" id="IPR036282">
    <property type="entry name" value="Glutathione-S-Trfase_C_sf"/>
</dbReference>
<dbReference type="HOGENOM" id="CLU_898490_0_0_1"/>
<evidence type="ECO:0000256" key="1">
    <source>
        <dbReference type="SAM" id="MobiDB-lite"/>
    </source>
</evidence>
<dbReference type="OrthoDB" id="422574at2759"/>
<dbReference type="SUPFAM" id="SSF47616">
    <property type="entry name" value="GST C-terminal domain-like"/>
    <property type="match status" value="1"/>
</dbReference>
<dbReference type="Gene3D" id="1.20.1050.10">
    <property type="match status" value="1"/>
</dbReference>
<dbReference type="EMBL" id="JH993049">
    <property type="protein sequence ID" value="EKX38328.1"/>
    <property type="molecule type" value="Genomic_DNA"/>
</dbReference>
<feature type="compositionally biased region" description="Acidic residues" evidence="1">
    <location>
        <begin position="1"/>
        <end position="22"/>
    </location>
</feature>
<feature type="compositionally biased region" description="Basic and acidic residues" evidence="1">
    <location>
        <begin position="42"/>
        <end position="76"/>
    </location>
</feature>
<dbReference type="PROSITE" id="PS50404">
    <property type="entry name" value="GST_NTER"/>
    <property type="match status" value="1"/>
</dbReference>
<evidence type="ECO:0000313" key="4">
    <source>
        <dbReference type="EnsemblProtists" id="EKX38328"/>
    </source>
</evidence>
<name>L1IQ08_GUITC</name>
<dbReference type="OMA" id="WKSRVQS"/>
<dbReference type="PaxDb" id="55529-EKX38328"/>
<accession>L1IQ08</accession>
<dbReference type="RefSeq" id="XP_005825308.1">
    <property type="nucleotide sequence ID" value="XM_005825251.1"/>
</dbReference>